<name>A0A2I0A179_9ASPA</name>
<dbReference type="GO" id="GO:0046983">
    <property type="term" value="F:protein dimerization activity"/>
    <property type="evidence" value="ECO:0007669"/>
    <property type="project" value="InterPro"/>
</dbReference>
<keyword evidence="6" id="KW-1185">Reference proteome</keyword>
<dbReference type="GO" id="GO:0090575">
    <property type="term" value="C:RNA polymerase II transcription regulator complex"/>
    <property type="evidence" value="ECO:0007669"/>
    <property type="project" value="TreeGrafter"/>
</dbReference>
<evidence type="ECO:0000259" key="4">
    <source>
        <dbReference type="Pfam" id="PF00010"/>
    </source>
</evidence>
<sequence>MMKSGEGKIMDRKTVEKNRRMHMKSLCFKLASLIPKQEYIYKDSISQQDHLDVAAAYIKKLKERIVSLKQQKMLSGGHGGSAAAAGTAQDPADSRGGKLGFHLPMIDVRHRDPNLEVLLIISSSEASFSFHRVIGVLEEEGAEVVNASFSAVGDKIFYTVHSQAISSRIGLEASQVTERLKQLIRI</sequence>
<dbReference type="InterPro" id="IPR011598">
    <property type="entry name" value="bHLH_dom"/>
</dbReference>
<dbReference type="Pfam" id="PF00010">
    <property type="entry name" value="HLH"/>
    <property type="match status" value="1"/>
</dbReference>
<keyword evidence="2" id="KW-0805">Transcription regulation</keyword>
<comment type="similarity">
    <text evidence="1">Belongs to the bHLH protein family.</text>
</comment>
<proteinExistence type="inferred from homology"/>
<dbReference type="GO" id="GO:0000977">
    <property type="term" value="F:RNA polymerase II transcription regulatory region sequence-specific DNA binding"/>
    <property type="evidence" value="ECO:0007669"/>
    <property type="project" value="TreeGrafter"/>
</dbReference>
<dbReference type="EMBL" id="KZ452039">
    <property type="protein sequence ID" value="PKA49297.1"/>
    <property type="molecule type" value="Genomic_DNA"/>
</dbReference>
<evidence type="ECO:0000256" key="2">
    <source>
        <dbReference type="ARBA" id="ARBA00023015"/>
    </source>
</evidence>
<evidence type="ECO:0000256" key="1">
    <source>
        <dbReference type="ARBA" id="ARBA00005510"/>
    </source>
</evidence>
<dbReference type="Proteomes" id="UP000236161">
    <property type="component" value="Unassembled WGS sequence"/>
</dbReference>
<accession>A0A2I0A179</accession>
<dbReference type="SUPFAM" id="SSF47459">
    <property type="entry name" value="HLH, helix-loop-helix DNA-binding domain"/>
    <property type="match status" value="1"/>
</dbReference>
<dbReference type="GO" id="GO:0000981">
    <property type="term" value="F:DNA-binding transcription factor activity, RNA polymerase II-specific"/>
    <property type="evidence" value="ECO:0007669"/>
    <property type="project" value="TreeGrafter"/>
</dbReference>
<keyword evidence="3" id="KW-0804">Transcription</keyword>
<organism evidence="5 6">
    <name type="scientific">Apostasia shenzhenica</name>
    <dbReference type="NCBI Taxonomy" id="1088818"/>
    <lineage>
        <taxon>Eukaryota</taxon>
        <taxon>Viridiplantae</taxon>
        <taxon>Streptophyta</taxon>
        <taxon>Embryophyta</taxon>
        <taxon>Tracheophyta</taxon>
        <taxon>Spermatophyta</taxon>
        <taxon>Magnoliopsida</taxon>
        <taxon>Liliopsida</taxon>
        <taxon>Asparagales</taxon>
        <taxon>Orchidaceae</taxon>
        <taxon>Apostasioideae</taxon>
        <taxon>Apostasia</taxon>
    </lineage>
</organism>
<dbReference type="STRING" id="1088818.A0A2I0A179"/>
<dbReference type="AlphaFoldDB" id="A0A2I0A179"/>
<feature type="domain" description="BHLH" evidence="4">
    <location>
        <begin position="13"/>
        <end position="62"/>
    </location>
</feature>
<dbReference type="PANTHER" id="PTHR13935:SF46">
    <property type="entry name" value="TRANSCRIPTION FACTOR BHLH167-RELATED"/>
    <property type="match status" value="1"/>
</dbReference>
<evidence type="ECO:0000256" key="3">
    <source>
        <dbReference type="ARBA" id="ARBA00023163"/>
    </source>
</evidence>
<protein>
    <recommendedName>
        <fullName evidence="4">BHLH domain-containing protein</fullName>
    </recommendedName>
</protein>
<dbReference type="InterPro" id="IPR015660">
    <property type="entry name" value="MASH1/Ascl1a-like"/>
</dbReference>
<dbReference type="OrthoDB" id="1870484at2759"/>
<evidence type="ECO:0000313" key="5">
    <source>
        <dbReference type="EMBL" id="PKA49297.1"/>
    </source>
</evidence>
<evidence type="ECO:0000313" key="6">
    <source>
        <dbReference type="Proteomes" id="UP000236161"/>
    </source>
</evidence>
<gene>
    <name evidence="5" type="ORF">AXF42_Ash014199</name>
</gene>
<dbReference type="InterPro" id="IPR036638">
    <property type="entry name" value="HLH_DNA-bd_sf"/>
</dbReference>
<reference evidence="5 6" key="1">
    <citation type="journal article" date="2017" name="Nature">
        <title>The Apostasia genome and the evolution of orchids.</title>
        <authorList>
            <person name="Zhang G.Q."/>
            <person name="Liu K.W."/>
            <person name="Li Z."/>
            <person name="Lohaus R."/>
            <person name="Hsiao Y.Y."/>
            <person name="Niu S.C."/>
            <person name="Wang J.Y."/>
            <person name="Lin Y.C."/>
            <person name="Xu Q."/>
            <person name="Chen L.J."/>
            <person name="Yoshida K."/>
            <person name="Fujiwara S."/>
            <person name="Wang Z.W."/>
            <person name="Zhang Y.Q."/>
            <person name="Mitsuda N."/>
            <person name="Wang M."/>
            <person name="Liu G.H."/>
            <person name="Pecoraro L."/>
            <person name="Huang H.X."/>
            <person name="Xiao X.J."/>
            <person name="Lin M."/>
            <person name="Wu X.Y."/>
            <person name="Wu W.L."/>
            <person name="Chen Y.Y."/>
            <person name="Chang S.B."/>
            <person name="Sakamoto S."/>
            <person name="Ohme-Takagi M."/>
            <person name="Yagi M."/>
            <person name="Zeng S.J."/>
            <person name="Shen C.Y."/>
            <person name="Yeh C.M."/>
            <person name="Luo Y.B."/>
            <person name="Tsai W.C."/>
            <person name="Van de Peer Y."/>
            <person name="Liu Z.J."/>
        </authorList>
    </citation>
    <scope>NUCLEOTIDE SEQUENCE [LARGE SCALE GENOMIC DNA]</scope>
    <source>
        <strain evidence="6">cv. Shenzhen</strain>
        <tissue evidence="5">Stem</tissue>
    </source>
</reference>
<dbReference type="PANTHER" id="PTHR13935">
    <property type="entry name" value="ACHAETE-SCUTE TRANSCRIPTION FACTOR-RELATED"/>
    <property type="match status" value="1"/>
</dbReference>
<dbReference type="Gene3D" id="4.10.280.10">
    <property type="entry name" value="Helix-loop-helix DNA-binding domain"/>
    <property type="match status" value="1"/>
</dbReference>